<feature type="transmembrane region" description="Helical" evidence="7">
    <location>
        <begin position="40"/>
        <end position="61"/>
    </location>
</feature>
<dbReference type="SUPFAM" id="SSF81452">
    <property type="entry name" value="Cytochrome c oxidase subunit III-like"/>
    <property type="match status" value="1"/>
</dbReference>
<feature type="domain" description="Heme-copper oxidase subunit III family profile" evidence="8">
    <location>
        <begin position="1"/>
        <end position="175"/>
    </location>
</feature>
<dbReference type="PROSITE" id="PS50253">
    <property type="entry name" value="COX3"/>
    <property type="match status" value="1"/>
</dbReference>
<organism evidence="9 10">
    <name type="scientific">Rurimicrobium arvi</name>
    <dbReference type="NCBI Taxonomy" id="2049916"/>
    <lineage>
        <taxon>Bacteria</taxon>
        <taxon>Pseudomonadati</taxon>
        <taxon>Bacteroidota</taxon>
        <taxon>Chitinophagia</taxon>
        <taxon>Chitinophagales</taxon>
        <taxon>Chitinophagaceae</taxon>
        <taxon>Rurimicrobium</taxon>
    </lineage>
</organism>
<evidence type="ECO:0000256" key="2">
    <source>
        <dbReference type="ARBA" id="ARBA00010581"/>
    </source>
</evidence>
<dbReference type="InterPro" id="IPR013833">
    <property type="entry name" value="Cyt_c_oxidase_su3_a-hlx"/>
</dbReference>
<gene>
    <name evidence="9" type="ORF">GCM10023092_13770</name>
</gene>
<sequence length="175" mass="19989">MFALYVAMASIAMMFAGLTSAYIVRRGQPNWRSYELPHIFWFSTVVIVLSSVTVHLALRALKARRIPVFRAFVVLSLVLGLCFGLLQYIGFSELYHAPKPVRLDGNPSESFLFIIWGLHLAHIAGGIVALLVVWLRSFRKNVKEYSATGMSIAANYWHFVDLLWLYLFIFFLVNQ</sequence>
<evidence type="ECO:0000256" key="6">
    <source>
        <dbReference type="RuleBase" id="RU003376"/>
    </source>
</evidence>
<evidence type="ECO:0000259" key="8">
    <source>
        <dbReference type="PROSITE" id="PS50253"/>
    </source>
</evidence>
<accession>A0ABP8MPY4</accession>
<dbReference type="InterPro" id="IPR035973">
    <property type="entry name" value="Cyt_c_oxidase_su3-like_sf"/>
</dbReference>
<keyword evidence="4 7" id="KW-1133">Transmembrane helix</keyword>
<dbReference type="Gene3D" id="1.20.120.80">
    <property type="entry name" value="Cytochrome c oxidase, subunit III, four-helix bundle"/>
    <property type="match status" value="1"/>
</dbReference>
<evidence type="ECO:0000256" key="5">
    <source>
        <dbReference type="ARBA" id="ARBA00023136"/>
    </source>
</evidence>
<keyword evidence="3 6" id="KW-0812">Transmembrane</keyword>
<comment type="caution">
    <text evidence="9">The sequence shown here is derived from an EMBL/GenBank/DDBJ whole genome shotgun (WGS) entry which is preliminary data.</text>
</comment>
<evidence type="ECO:0000256" key="1">
    <source>
        <dbReference type="ARBA" id="ARBA00004141"/>
    </source>
</evidence>
<dbReference type="PANTHER" id="PTHR11403">
    <property type="entry name" value="CYTOCHROME C OXIDASE SUBUNIT III"/>
    <property type="match status" value="1"/>
</dbReference>
<dbReference type="InterPro" id="IPR000298">
    <property type="entry name" value="Cyt_c_oxidase-like_su3"/>
</dbReference>
<dbReference type="Proteomes" id="UP001501410">
    <property type="component" value="Unassembled WGS sequence"/>
</dbReference>
<reference evidence="10" key="1">
    <citation type="journal article" date="2019" name="Int. J. Syst. Evol. Microbiol.">
        <title>The Global Catalogue of Microorganisms (GCM) 10K type strain sequencing project: providing services to taxonomists for standard genome sequencing and annotation.</title>
        <authorList>
            <consortium name="The Broad Institute Genomics Platform"/>
            <consortium name="The Broad Institute Genome Sequencing Center for Infectious Disease"/>
            <person name="Wu L."/>
            <person name="Ma J."/>
        </authorList>
    </citation>
    <scope>NUCLEOTIDE SEQUENCE [LARGE SCALE GENOMIC DNA]</scope>
    <source>
        <strain evidence="10">JCM 31921</strain>
    </source>
</reference>
<dbReference type="EMBL" id="BAABEZ010000022">
    <property type="protein sequence ID" value="GAA4453427.1"/>
    <property type="molecule type" value="Genomic_DNA"/>
</dbReference>
<comment type="subcellular location">
    <subcellularLocation>
        <location evidence="6">Cell membrane</location>
        <topology evidence="6">Multi-pass membrane protein</topology>
    </subcellularLocation>
    <subcellularLocation>
        <location evidence="1">Membrane</location>
        <topology evidence="1">Multi-pass membrane protein</topology>
    </subcellularLocation>
</comment>
<dbReference type="InterPro" id="IPR024791">
    <property type="entry name" value="Cyt_c/ubiquinol_Oxase_su3"/>
</dbReference>
<feature type="transmembrane region" description="Helical" evidence="7">
    <location>
        <begin position="68"/>
        <end position="91"/>
    </location>
</feature>
<protein>
    <submittedName>
        <fullName evidence="9">Cytochrome c oxidase subunit 3</fullName>
    </submittedName>
</protein>
<evidence type="ECO:0000313" key="10">
    <source>
        <dbReference type="Proteomes" id="UP001501410"/>
    </source>
</evidence>
<dbReference type="Pfam" id="PF00510">
    <property type="entry name" value="COX3"/>
    <property type="match status" value="1"/>
</dbReference>
<evidence type="ECO:0000256" key="4">
    <source>
        <dbReference type="ARBA" id="ARBA00022989"/>
    </source>
</evidence>
<keyword evidence="10" id="KW-1185">Reference proteome</keyword>
<evidence type="ECO:0000256" key="7">
    <source>
        <dbReference type="SAM" id="Phobius"/>
    </source>
</evidence>
<dbReference type="PANTHER" id="PTHR11403:SF10">
    <property type="entry name" value="CYTOCHROME C OXIDASE"/>
    <property type="match status" value="1"/>
</dbReference>
<evidence type="ECO:0000313" key="9">
    <source>
        <dbReference type="EMBL" id="GAA4453427.1"/>
    </source>
</evidence>
<name>A0ABP8MPY4_9BACT</name>
<feature type="transmembrane region" description="Helical" evidence="7">
    <location>
        <begin position="156"/>
        <end position="173"/>
    </location>
</feature>
<comment type="similarity">
    <text evidence="2 6">Belongs to the cytochrome c oxidase subunit 3 family.</text>
</comment>
<keyword evidence="5 7" id="KW-0472">Membrane</keyword>
<feature type="transmembrane region" description="Helical" evidence="7">
    <location>
        <begin position="111"/>
        <end position="135"/>
    </location>
</feature>
<evidence type="ECO:0000256" key="3">
    <source>
        <dbReference type="ARBA" id="ARBA00022692"/>
    </source>
</evidence>
<proteinExistence type="inferred from homology"/>